<proteinExistence type="inferred from homology"/>
<feature type="transmembrane region" description="Helical" evidence="2">
    <location>
        <begin position="6"/>
        <end position="26"/>
    </location>
</feature>
<name>A0A0N4X6V2_HAEPC</name>
<keyword evidence="2" id="KW-0472">Membrane</keyword>
<dbReference type="InterPro" id="IPR004151">
    <property type="entry name" value="7TM_GPCR_serpentine_rcpt_Sre"/>
</dbReference>
<dbReference type="GO" id="GO:0016020">
    <property type="term" value="C:membrane"/>
    <property type="evidence" value="ECO:0007669"/>
    <property type="project" value="InterPro"/>
</dbReference>
<keyword evidence="2" id="KW-1133">Transmembrane helix</keyword>
<evidence type="ECO:0000256" key="1">
    <source>
        <dbReference type="ARBA" id="ARBA00006803"/>
    </source>
</evidence>
<dbReference type="PANTHER" id="PTHR23128">
    <property type="entry name" value="SERPENTINE RECEPTOR, CLASS E (EPSILON)-RELATED"/>
    <property type="match status" value="1"/>
</dbReference>
<reference evidence="3" key="1">
    <citation type="submission" date="2017-02" db="UniProtKB">
        <authorList>
            <consortium name="WormBaseParasite"/>
        </authorList>
    </citation>
    <scope>IDENTIFICATION</scope>
</reference>
<dbReference type="WBParaSite" id="HPLM_0002009401-mRNA-1">
    <property type="protein sequence ID" value="HPLM_0002009401-mRNA-1"/>
    <property type="gene ID" value="HPLM_0002009401"/>
</dbReference>
<protein>
    <submittedName>
        <fullName evidence="3">PRA1 family protein</fullName>
    </submittedName>
</protein>
<accession>A0A0N4X6V2</accession>
<keyword evidence="2" id="KW-0812">Transmembrane</keyword>
<evidence type="ECO:0000256" key="2">
    <source>
        <dbReference type="SAM" id="Phobius"/>
    </source>
</evidence>
<evidence type="ECO:0000313" key="3">
    <source>
        <dbReference type="WBParaSite" id="HPLM_0002009401-mRNA-1"/>
    </source>
</evidence>
<dbReference type="Pfam" id="PF03125">
    <property type="entry name" value="Sre"/>
    <property type="match status" value="1"/>
</dbReference>
<feature type="transmembrane region" description="Helical" evidence="2">
    <location>
        <begin position="111"/>
        <end position="128"/>
    </location>
</feature>
<organism evidence="3">
    <name type="scientific">Haemonchus placei</name>
    <name type="common">Barber's pole worm</name>
    <dbReference type="NCBI Taxonomy" id="6290"/>
    <lineage>
        <taxon>Eukaryota</taxon>
        <taxon>Metazoa</taxon>
        <taxon>Ecdysozoa</taxon>
        <taxon>Nematoda</taxon>
        <taxon>Chromadorea</taxon>
        <taxon>Rhabditida</taxon>
        <taxon>Rhabditina</taxon>
        <taxon>Rhabditomorpha</taxon>
        <taxon>Strongyloidea</taxon>
        <taxon>Trichostrongylidae</taxon>
        <taxon>Haemonchus</taxon>
    </lineage>
</organism>
<dbReference type="PANTHER" id="PTHR23128:SF132">
    <property type="entry name" value="SERPENTINE RECEPTOR, CLASS E (EPSILON)-RELATED"/>
    <property type="match status" value="1"/>
</dbReference>
<comment type="similarity">
    <text evidence="1">Belongs to the nematode receptor-like protein sre family.</text>
</comment>
<feature type="transmembrane region" description="Helical" evidence="2">
    <location>
        <begin position="134"/>
        <end position="156"/>
    </location>
</feature>
<dbReference type="AlphaFoldDB" id="A0A0N4X6V2"/>
<dbReference type="GO" id="GO:0007606">
    <property type="term" value="P:sensory perception of chemical stimulus"/>
    <property type="evidence" value="ECO:0007669"/>
    <property type="project" value="InterPro"/>
</dbReference>
<sequence length="199" mass="23337">LQSDPYCLVPLLCFLWVTIFSFNYYFRRNRDVECQRYASDSFVSFYYCLKAQLPRHQLRTGRNLQNPFTSLFIAVCYASIFLKTTSITIFVSMLVERFIASYYIDDYEKKSRLWVAILALLSSCLISACFTTPLIFVALFSIGICIIFSIVFVALYRRDHRRLNDFVMKDPLCYELSTRFQLVENLRVLKVCMVSARIG</sequence>